<sequence length="111" mass="12996">MPITRNQESSTNEGEEDTLQRLLRIVASLQARSNEQSWLNAEAEQRQAEVEERYRWAEECHLEAIKMAEQREEELHQQITMLKAEGRQDIVAREVTSSQPFWGKPLSEEID</sequence>
<keyword evidence="2" id="KW-1185">Reference proteome</keyword>
<name>A0A371EWQ9_MUCPR</name>
<dbReference type="AlphaFoldDB" id="A0A371EWQ9"/>
<dbReference type="EMBL" id="QJKJ01011684">
    <property type="protein sequence ID" value="RDX70498.1"/>
    <property type="molecule type" value="Genomic_DNA"/>
</dbReference>
<accession>A0A371EWQ9</accession>
<evidence type="ECO:0000313" key="2">
    <source>
        <dbReference type="Proteomes" id="UP000257109"/>
    </source>
</evidence>
<comment type="caution">
    <text evidence="1">The sequence shown here is derived from an EMBL/GenBank/DDBJ whole genome shotgun (WGS) entry which is preliminary data.</text>
</comment>
<gene>
    <name evidence="1" type="ORF">CR513_50249</name>
</gene>
<protein>
    <submittedName>
        <fullName evidence="1">Uncharacterized protein</fullName>
    </submittedName>
</protein>
<dbReference type="Proteomes" id="UP000257109">
    <property type="component" value="Unassembled WGS sequence"/>
</dbReference>
<proteinExistence type="predicted"/>
<reference evidence="1" key="1">
    <citation type="submission" date="2018-05" db="EMBL/GenBank/DDBJ databases">
        <title>Draft genome of Mucuna pruriens seed.</title>
        <authorList>
            <person name="Nnadi N.E."/>
            <person name="Vos R."/>
            <person name="Hasami M.H."/>
            <person name="Devisetty U.K."/>
            <person name="Aguiy J.C."/>
        </authorList>
    </citation>
    <scope>NUCLEOTIDE SEQUENCE [LARGE SCALE GENOMIC DNA]</scope>
    <source>
        <strain evidence="1">JCA_2017</strain>
    </source>
</reference>
<organism evidence="1 2">
    <name type="scientific">Mucuna pruriens</name>
    <name type="common">Velvet bean</name>
    <name type="synonym">Dolichos pruriens</name>
    <dbReference type="NCBI Taxonomy" id="157652"/>
    <lineage>
        <taxon>Eukaryota</taxon>
        <taxon>Viridiplantae</taxon>
        <taxon>Streptophyta</taxon>
        <taxon>Embryophyta</taxon>
        <taxon>Tracheophyta</taxon>
        <taxon>Spermatophyta</taxon>
        <taxon>Magnoliopsida</taxon>
        <taxon>eudicotyledons</taxon>
        <taxon>Gunneridae</taxon>
        <taxon>Pentapetalae</taxon>
        <taxon>rosids</taxon>
        <taxon>fabids</taxon>
        <taxon>Fabales</taxon>
        <taxon>Fabaceae</taxon>
        <taxon>Papilionoideae</taxon>
        <taxon>50 kb inversion clade</taxon>
        <taxon>NPAAA clade</taxon>
        <taxon>indigoferoid/millettioid clade</taxon>
        <taxon>Phaseoleae</taxon>
        <taxon>Mucuna</taxon>
    </lineage>
</organism>
<evidence type="ECO:0000313" key="1">
    <source>
        <dbReference type="EMBL" id="RDX70498.1"/>
    </source>
</evidence>
<feature type="non-terminal residue" evidence="1">
    <location>
        <position position="1"/>
    </location>
</feature>